<feature type="domain" description="Multidrug resistance protein MdtA-like beta-barrel" evidence="12">
    <location>
        <begin position="222"/>
        <end position="301"/>
    </location>
</feature>
<dbReference type="Gene3D" id="2.40.420.20">
    <property type="match status" value="1"/>
</dbReference>
<evidence type="ECO:0000256" key="7">
    <source>
        <dbReference type="ARBA" id="ARBA00023136"/>
    </source>
</evidence>
<feature type="transmembrane region" description="Helical" evidence="9">
    <location>
        <begin position="9"/>
        <end position="27"/>
    </location>
</feature>
<sequence length="371" mass="40869">MKLKGKRRTGLFVLIVIIVLAAFWLWSKLNAPVVQYQTLIVKPGELQQMVLATGKLDALRKVDVGAQVNGELQRLTVNIGDKVKKDQLLGIIDPAQAENQIKEVEATLMELRAQRRQAQAELKLAQVTYGRQQQLVQSHLVSRQDLDTSATDVAVKQAQIGTIDAQIKRNQATLDTAKTNLDYTRILAPMDGEVTQITTLEGQTVIAMQQAPNILTVADMSTMLVKAQVSEADVIHLKPGQKAWFTVLGDPGTRYEGVLKDILPTPEKVNDAIFYYARFEVPNPQGVLRLEMTAQVQIQLTGQKNVLTIPLAALGEPVGDNRYKVKVLRNGETREREVILGARNDTDVVVVKGLDAGDEVVIGERKEGAAQ</sequence>
<dbReference type="EMBL" id="CP019445">
    <property type="protein sequence ID" value="APZ05951.1"/>
    <property type="molecule type" value="Genomic_DNA"/>
</dbReference>
<evidence type="ECO:0000256" key="4">
    <source>
        <dbReference type="ARBA" id="ARBA00022475"/>
    </source>
</evidence>
<keyword evidence="7 9" id="KW-0472">Membrane</keyword>
<dbReference type="KEGG" id="kco:BWI95_13295"/>
<keyword evidence="5" id="KW-0997">Cell inner membrane</keyword>
<dbReference type="GO" id="GO:1990195">
    <property type="term" value="C:macrolide transmembrane transporter complex"/>
    <property type="evidence" value="ECO:0007669"/>
    <property type="project" value="InterPro"/>
</dbReference>
<dbReference type="AlphaFoldDB" id="A0A807LHQ1"/>
<evidence type="ECO:0000256" key="3">
    <source>
        <dbReference type="ARBA" id="ARBA00022448"/>
    </source>
</evidence>
<dbReference type="GO" id="GO:1990281">
    <property type="term" value="C:efflux pump complex"/>
    <property type="evidence" value="ECO:0007669"/>
    <property type="project" value="TreeGrafter"/>
</dbReference>
<evidence type="ECO:0000259" key="10">
    <source>
        <dbReference type="Pfam" id="PF25876"/>
    </source>
</evidence>
<evidence type="ECO:0000256" key="9">
    <source>
        <dbReference type="SAM" id="Phobius"/>
    </source>
</evidence>
<feature type="domain" description="Multidrug resistance protein MdtA-like barrel-sandwich hybrid" evidence="11">
    <location>
        <begin position="60"/>
        <end position="216"/>
    </location>
</feature>
<dbReference type="Gene3D" id="6.10.140.1990">
    <property type="match status" value="1"/>
</dbReference>
<dbReference type="InterPro" id="IPR058624">
    <property type="entry name" value="MdtA-like_HH"/>
</dbReference>
<dbReference type="NCBIfam" id="TIGR01730">
    <property type="entry name" value="RND_mfp"/>
    <property type="match status" value="1"/>
</dbReference>
<dbReference type="InterPro" id="IPR030190">
    <property type="entry name" value="MacA_alpha-hairpin_sf"/>
</dbReference>
<evidence type="ECO:0000259" key="12">
    <source>
        <dbReference type="Pfam" id="PF25944"/>
    </source>
</evidence>
<dbReference type="InterPro" id="IPR006143">
    <property type="entry name" value="RND_pump_MFP"/>
</dbReference>
<protein>
    <submittedName>
        <fullName evidence="14">Macrolide transporter subunit MacA</fullName>
    </submittedName>
</protein>
<proteinExistence type="inferred from homology"/>
<dbReference type="PANTHER" id="PTHR30469:SF34">
    <property type="entry name" value="MACROLIDE EXPORT PROTEIN MACA"/>
    <property type="match status" value="1"/>
</dbReference>
<reference evidence="14 15" key="1">
    <citation type="submission" date="2017-01" db="EMBL/GenBank/DDBJ databases">
        <authorList>
            <person name="Cao J.-M."/>
        </authorList>
    </citation>
    <scope>NUCLEOTIDE SEQUENCE [LARGE SCALE GENOMIC DNA]</scope>
    <source>
        <strain evidence="14 15">888-76</strain>
    </source>
</reference>
<keyword evidence="4" id="KW-1003">Cell membrane</keyword>
<dbReference type="GO" id="GO:1990961">
    <property type="term" value="P:xenobiotic detoxification by transmembrane export across the plasma membrane"/>
    <property type="evidence" value="ECO:0007669"/>
    <property type="project" value="InterPro"/>
</dbReference>
<evidence type="ECO:0000256" key="8">
    <source>
        <dbReference type="SAM" id="Coils"/>
    </source>
</evidence>
<keyword evidence="6 8" id="KW-0175">Coiled coil</keyword>
<dbReference type="InterPro" id="IPR058627">
    <property type="entry name" value="MdtA-like_C"/>
</dbReference>
<dbReference type="InterPro" id="IPR058626">
    <property type="entry name" value="MdtA-like_b-barrel"/>
</dbReference>
<dbReference type="GO" id="GO:0030313">
    <property type="term" value="C:cell envelope"/>
    <property type="evidence" value="ECO:0007669"/>
    <property type="project" value="UniProtKB-SubCell"/>
</dbReference>
<evidence type="ECO:0000259" key="13">
    <source>
        <dbReference type="Pfam" id="PF25967"/>
    </source>
</evidence>
<feature type="domain" description="Multidrug resistance protein MdtA-like alpha-helical hairpin" evidence="10">
    <location>
        <begin position="107"/>
        <end position="184"/>
    </location>
</feature>
<dbReference type="Gene3D" id="2.40.50.100">
    <property type="match status" value="1"/>
</dbReference>
<feature type="coiled-coil region" evidence="8">
    <location>
        <begin position="94"/>
        <end position="128"/>
    </location>
</feature>
<dbReference type="RefSeq" id="WP_054804028.1">
    <property type="nucleotide sequence ID" value="NZ_CP019445.1"/>
</dbReference>
<dbReference type="Pfam" id="PF25944">
    <property type="entry name" value="Beta-barrel_RND"/>
    <property type="match status" value="1"/>
</dbReference>
<dbReference type="GO" id="GO:0015562">
    <property type="term" value="F:efflux transmembrane transporter activity"/>
    <property type="evidence" value="ECO:0007669"/>
    <property type="project" value="TreeGrafter"/>
</dbReference>
<dbReference type="Pfam" id="PF25967">
    <property type="entry name" value="RND-MFP_C"/>
    <property type="match status" value="1"/>
</dbReference>
<comment type="subcellular location">
    <subcellularLocation>
        <location evidence="1">Cell membrane</location>
    </subcellularLocation>
</comment>
<comment type="similarity">
    <text evidence="2">Belongs to the membrane fusion protein (MFP) (TC 8.A.1) family.</text>
</comment>
<evidence type="ECO:0000313" key="15">
    <source>
        <dbReference type="Proteomes" id="UP000187148"/>
    </source>
</evidence>
<evidence type="ECO:0000256" key="1">
    <source>
        <dbReference type="ARBA" id="ARBA00004236"/>
    </source>
</evidence>
<dbReference type="Pfam" id="PF25917">
    <property type="entry name" value="BSH_RND"/>
    <property type="match status" value="1"/>
</dbReference>
<dbReference type="Pfam" id="PF25876">
    <property type="entry name" value="HH_MFP_RND"/>
    <property type="match status" value="1"/>
</dbReference>
<dbReference type="PANTHER" id="PTHR30469">
    <property type="entry name" value="MULTIDRUG RESISTANCE PROTEIN MDTA"/>
    <property type="match status" value="1"/>
</dbReference>
<dbReference type="InterPro" id="IPR058625">
    <property type="entry name" value="MdtA-like_BSH"/>
</dbReference>
<evidence type="ECO:0000313" key="14">
    <source>
        <dbReference type="EMBL" id="APZ05951.1"/>
    </source>
</evidence>
<keyword evidence="9" id="KW-1133">Transmembrane helix</keyword>
<evidence type="ECO:0000256" key="6">
    <source>
        <dbReference type="ARBA" id="ARBA00023054"/>
    </source>
</evidence>
<dbReference type="Gene3D" id="2.40.30.170">
    <property type="match status" value="1"/>
</dbReference>
<dbReference type="InterPro" id="IPR058623">
    <property type="entry name" value="MacA"/>
</dbReference>
<keyword evidence="9" id="KW-0812">Transmembrane</keyword>
<keyword evidence="15" id="KW-1185">Reference proteome</keyword>
<dbReference type="SUPFAM" id="SSF111369">
    <property type="entry name" value="HlyD-like secretion proteins"/>
    <property type="match status" value="1"/>
</dbReference>
<dbReference type="FunFam" id="2.40.30.170:FF:000007">
    <property type="entry name" value="Macrolide transporter subunit MacA"/>
    <property type="match status" value="1"/>
</dbReference>
<organism evidence="14 15">
    <name type="scientific">Kosakonia cowanii JCM 10956 = DSM 18146</name>
    <dbReference type="NCBI Taxonomy" id="1300165"/>
    <lineage>
        <taxon>Bacteria</taxon>
        <taxon>Pseudomonadati</taxon>
        <taxon>Pseudomonadota</taxon>
        <taxon>Gammaproteobacteria</taxon>
        <taxon>Enterobacterales</taxon>
        <taxon>Enterobacteriaceae</taxon>
        <taxon>Kosakonia</taxon>
    </lineage>
</organism>
<name>A0A807LHQ1_9ENTR</name>
<evidence type="ECO:0000256" key="5">
    <source>
        <dbReference type="ARBA" id="ARBA00022519"/>
    </source>
</evidence>
<evidence type="ECO:0000256" key="2">
    <source>
        <dbReference type="ARBA" id="ARBA00009477"/>
    </source>
</evidence>
<keyword evidence="3" id="KW-0813">Transport</keyword>
<feature type="domain" description="Multidrug resistance protein MdtA-like C-terminal permuted SH3" evidence="13">
    <location>
        <begin position="305"/>
        <end position="364"/>
    </location>
</feature>
<dbReference type="NCBIfam" id="NF008606">
    <property type="entry name" value="PRK11578.1"/>
    <property type="match status" value="1"/>
</dbReference>
<evidence type="ECO:0000259" key="11">
    <source>
        <dbReference type="Pfam" id="PF25917"/>
    </source>
</evidence>
<dbReference type="GO" id="GO:0019898">
    <property type="term" value="C:extrinsic component of membrane"/>
    <property type="evidence" value="ECO:0007669"/>
    <property type="project" value="InterPro"/>
</dbReference>
<gene>
    <name evidence="14" type="ORF">BWI95_13295</name>
</gene>
<accession>A0A807LHQ1</accession>
<dbReference type="Proteomes" id="UP000187148">
    <property type="component" value="Chromosome"/>
</dbReference>